<dbReference type="Proteomes" id="UP000024635">
    <property type="component" value="Unassembled WGS sequence"/>
</dbReference>
<evidence type="ECO:0000313" key="2">
    <source>
        <dbReference type="Proteomes" id="UP000024635"/>
    </source>
</evidence>
<organism evidence="1 2">
    <name type="scientific">Ancylostoma ceylanicum</name>
    <dbReference type="NCBI Taxonomy" id="53326"/>
    <lineage>
        <taxon>Eukaryota</taxon>
        <taxon>Metazoa</taxon>
        <taxon>Ecdysozoa</taxon>
        <taxon>Nematoda</taxon>
        <taxon>Chromadorea</taxon>
        <taxon>Rhabditida</taxon>
        <taxon>Rhabditina</taxon>
        <taxon>Rhabditomorpha</taxon>
        <taxon>Strongyloidea</taxon>
        <taxon>Ancylostomatidae</taxon>
        <taxon>Ancylostomatinae</taxon>
        <taxon>Ancylostoma</taxon>
    </lineage>
</organism>
<reference evidence="2" key="1">
    <citation type="journal article" date="2015" name="Nat. Genet.">
        <title>The genome and transcriptome of the zoonotic hookworm Ancylostoma ceylanicum identify infection-specific gene families.</title>
        <authorList>
            <person name="Schwarz E.M."/>
            <person name="Hu Y."/>
            <person name="Antoshechkin I."/>
            <person name="Miller M.M."/>
            <person name="Sternberg P.W."/>
            <person name="Aroian R.V."/>
        </authorList>
    </citation>
    <scope>NUCLEOTIDE SEQUENCE</scope>
    <source>
        <strain evidence="2">HY135</strain>
    </source>
</reference>
<comment type="caution">
    <text evidence="1">The sequence shown here is derived from an EMBL/GenBank/DDBJ whole genome shotgun (WGS) entry which is preliminary data.</text>
</comment>
<proteinExistence type="predicted"/>
<name>A0A016SB16_9BILA</name>
<accession>A0A016SB16</accession>
<dbReference type="EMBL" id="JARK01001592">
    <property type="protein sequence ID" value="EYB87878.1"/>
    <property type="molecule type" value="Genomic_DNA"/>
</dbReference>
<protein>
    <submittedName>
        <fullName evidence="1">Uncharacterized protein</fullName>
    </submittedName>
</protein>
<sequence length="119" mass="13847">MIAEVARSELGLTKTNRWKIDKQIWLWMDEVKQAVREKKRLYHVLLRSKTADNLRKYRETRKTAKKAVAMTKAAHYKVINKDLDKIGGELLIYRLAKSEKRQADDVGKSSCNCATLQLQ</sequence>
<evidence type="ECO:0000313" key="1">
    <source>
        <dbReference type="EMBL" id="EYB87878.1"/>
    </source>
</evidence>
<keyword evidence="2" id="KW-1185">Reference proteome</keyword>
<dbReference type="AlphaFoldDB" id="A0A016SB16"/>
<gene>
    <name evidence="1" type="primary">Acey_s0256.g381</name>
    <name evidence="1" type="ORF">Y032_0256g381</name>
</gene>
<dbReference type="OrthoDB" id="5819035at2759"/>